<accession>A0A8S5RG51</accession>
<reference evidence="1" key="1">
    <citation type="journal article" date="2021" name="Proc. Natl. Acad. Sci. U.S.A.">
        <title>A Catalog of Tens of Thousands of Viruses from Human Metagenomes Reveals Hidden Associations with Chronic Diseases.</title>
        <authorList>
            <person name="Tisza M.J."/>
            <person name="Buck C.B."/>
        </authorList>
    </citation>
    <scope>NUCLEOTIDE SEQUENCE</scope>
    <source>
        <strain evidence="1">CtE0n6</strain>
    </source>
</reference>
<name>A0A8S5RG51_9VIRU</name>
<organism evidence="1">
    <name type="scientific">virus sp. ctE0n6</name>
    <dbReference type="NCBI Taxonomy" id="2827985"/>
    <lineage>
        <taxon>Viruses</taxon>
    </lineage>
</organism>
<sequence>MFCASNGANLHRTSLRNSLYTLLQARYYSLLSNDLHR</sequence>
<dbReference type="EMBL" id="BK059101">
    <property type="protein sequence ID" value="DAE30045.1"/>
    <property type="molecule type" value="Genomic_DNA"/>
</dbReference>
<evidence type="ECO:0000313" key="1">
    <source>
        <dbReference type="EMBL" id="DAE30045.1"/>
    </source>
</evidence>
<protein>
    <submittedName>
        <fullName evidence="1">Uncharacterized protein</fullName>
    </submittedName>
</protein>
<proteinExistence type="predicted"/>